<dbReference type="SUPFAM" id="SSF50998">
    <property type="entry name" value="Quinoprotein alcohol dehydrogenase-like"/>
    <property type="match status" value="1"/>
</dbReference>
<evidence type="ECO:0000313" key="7">
    <source>
        <dbReference type="Proteomes" id="UP000602198"/>
    </source>
</evidence>
<feature type="repeat" description="WD" evidence="3">
    <location>
        <begin position="941"/>
        <end position="966"/>
    </location>
</feature>
<gene>
    <name evidence="6" type="ORF">JK358_11820</name>
</gene>
<evidence type="ECO:0000256" key="1">
    <source>
        <dbReference type="ARBA" id="ARBA00022574"/>
    </source>
</evidence>
<keyword evidence="2" id="KW-0677">Repeat</keyword>
<accession>A0ABS1M422</accession>
<evidence type="ECO:0000256" key="3">
    <source>
        <dbReference type="PROSITE-ProRule" id="PRU00221"/>
    </source>
</evidence>
<sequence length="1334" mass="143616">MVGRETVERENLSPRAAFAQNFADLYDAAGNPTLRRVATAAAQRMRATQSATTTGGASAQRISDWKAGRNVPARFESLLPVVLTLLDLARRHETPIPKQLSDIREWQRLWKTATTWTPDDAGDADCPYPGLAAYGAADRQRFFGRDRATTEFTALIRAGLDSESGIVILTGTSGAGKSSLLAAGVAPALSGWDITALTPGAEPLRALASANETSSPETSSAHRLLIVDQFEELFTLTDAEHDREEFIAALARRAAAPGSAAVLSLRADFYSQCLSYPALRAAFEHHSYPLGPMSGDELAQAISGPAQLTGLELEPGLEELVITELCGVGDQHDRSGYEPGALPLLSHVMAATWQHRTARRLTIAGYRKAGGVSGSVTETAENAWTDLTAPQQTAARHILLGLVTATADARDTRRTATRSELVRHTADPDAAETALETLSRTRLLTLDAESVYLTHEIVLRAWPRLRSWIDADRVGHLLRQRLETDAAEWDSAGHDASLLYRGARLHTVLDQVDPAAAGELPRAFLAAATDSRTRARRQSTTRKAVLALLGVILLILGITAYTQTRFGEKQRDDKNFAAILAEADRLRDIDPTIAAQLYVAAARLRPGDQEVRARLLATENTPLATAFAAHDEGLRKIAYRPDGKLLATASNDNTIRLWDVSDPRRPQAVGEPFGALPDASFWVGFSPDGRTLATTGATQIPQLWDVSEPARPRQLNPASGTEAGELAYSGRYGPTGRTLAVASTGGPGVLLWDVGNPAAPKPGPILAAPGDGAVRAFTFAATGSLFAITSIAPGQAHSKVELWTVTEPTIATRVGPTLEVPLTVWSMEFTPDGTMLALNGIGDAERFGSAPLTQLWRVTDPEHPRSLESPLVDHSSIDRPTPVIAFSPDGRTLATGGAAGARLWNITDPARPTPLGNPLGAVPVRCLNDARVPTRCIGEPTSLAFSSDGRTLAVGGTEGTVRLWSLAPTDLTGHTGWSGRPRFSADGARMLTESDDGRVIVWDTSDPGVPRRLTEVRVPPGSFVSSIDAQAQRVAIRNQFGSATQIFDLTNPDSPVLLTEWNDPTRQRLPVTMRRDWRLMVTTSTERGSSSVQLWDISDPVHPKPSASIPTDSLLRAAFSPNGTILALTQWTNADEAAASGAFTMQTLLSMWDVSNPDHPIQLGEAHRMVDPAGDRSTPPFGEMTFHPDNRTLLTWGNETLQLWDISDPAAVTPLGDPIRAHELSIMTADFSADGSLLVTSGSDRTIRLWNTTDRRHLETVTGPIVTPDTAAWLVAFHPAGGFLAGASSEGTRRLWKLDWEYAIDRICGIAGDSMTPELWNRYLPDVPYQATCG</sequence>
<dbReference type="PROSITE" id="PS50294">
    <property type="entry name" value="WD_REPEATS_REGION"/>
    <property type="match status" value="2"/>
</dbReference>
<dbReference type="InterPro" id="IPR019775">
    <property type="entry name" value="WD40_repeat_CS"/>
</dbReference>
<name>A0ABS1M422_9NOCA</name>
<dbReference type="InterPro" id="IPR001680">
    <property type="entry name" value="WD40_rpt"/>
</dbReference>
<dbReference type="PROSITE" id="PS00678">
    <property type="entry name" value="WD_REPEATS_1"/>
    <property type="match status" value="1"/>
</dbReference>
<keyword evidence="1 3" id="KW-0853">WD repeat</keyword>
<dbReference type="SMART" id="SM00320">
    <property type="entry name" value="WD40"/>
    <property type="match status" value="8"/>
</dbReference>
<dbReference type="PANTHER" id="PTHR19879:SF9">
    <property type="entry name" value="TRANSCRIPTION INITIATION FACTOR TFIID SUBUNIT 5"/>
    <property type="match status" value="1"/>
</dbReference>
<protein>
    <recommendedName>
        <fullName evidence="5">Novel STAND NTPase 1 domain-containing protein</fullName>
    </recommendedName>
</protein>
<dbReference type="InterPro" id="IPR049052">
    <property type="entry name" value="nSTAND1"/>
</dbReference>
<feature type="repeat" description="WD" evidence="3">
    <location>
        <begin position="627"/>
        <end position="668"/>
    </location>
</feature>
<dbReference type="InterPro" id="IPR036322">
    <property type="entry name" value="WD40_repeat_dom_sf"/>
</dbReference>
<dbReference type="SUPFAM" id="SSF52540">
    <property type="entry name" value="P-loop containing nucleoside triphosphate hydrolases"/>
    <property type="match status" value="1"/>
</dbReference>
<feature type="repeat" description="WD" evidence="3">
    <location>
        <begin position="971"/>
        <end position="1003"/>
    </location>
</feature>
<keyword evidence="7" id="KW-1185">Reference proteome</keyword>
<dbReference type="PANTHER" id="PTHR19879">
    <property type="entry name" value="TRANSCRIPTION INITIATION FACTOR TFIID"/>
    <property type="match status" value="1"/>
</dbReference>
<dbReference type="Gene3D" id="2.130.10.10">
    <property type="entry name" value="YVTN repeat-like/Quinoprotein amine dehydrogenase"/>
    <property type="match status" value="4"/>
</dbReference>
<evidence type="ECO:0000313" key="6">
    <source>
        <dbReference type="EMBL" id="MBL1075081.1"/>
    </source>
</evidence>
<comment type="caution">
    <text evidence="6">The sequence shown here is derived from an EMBL/GenBank/DDBJ whole genome shotgun (WGS) entry which is preliminary data.</text>
</comment>
<dbReference type="Pfam" id="PF00400">
    <property type="entry name" value="WD40"/>
    <property type="match status" value="3"/>
</dbReference>
<dbReference type="EMBL" id="JAERRJ010000004">
    <property type="protein sequence ID" value="MBL1075081.1"/>
    <property type="molecule type" value="Genomic_DNA"/>
</dbReference>
<dbReference type="PROSITE" id="PS50082">
    <property type="entry name" value="WD_REPEATS_2"/>
    <property type="match status" value="4"/>
</dbReference>
<dbReference type="InterPro" id="IPR027417">
    <property type="entry name" value="P-loop_NTPase"/>
</dbReference>
<feature type="repeat" description="WD" evidence="3">
    <location>
        <begin position="1219"/>
        <end position="1260"/>
    </location>
</feature>
<proteinExistence type="predicted"/>
<dbReference type="Proteomes" id="UP000602198">
    <property type="component" value="Unassembled WGS sequence"/>
</dbReference>
<dbReference type="InterPro" id="IPR015943">
    <property type="entry name" value="WD40/YVTN_repeat-like_dom_sf"/>
</dbReference>
<keyword evidence="4" id="KW-0472">Membrane</keyword>
<evidence type="ECO:0000256" key="4">
    <source>
        <dbReference type="SAM" id="Phobius"/>
    </source>
</evidence>
<dbReference type="SUPFAM" id="SSF50978">
    <property type="entry name" value="WD40 repeat-like"/>
    <property type="match status" value="1"/>
</dbReference>
<dbReference type="InterPro" id="IPR011047">
    <property type="entry name" value="Quinoprotein_ADH-like_sf"/>
</dbReference>
<keyword evidence="4" id="KW-1133">Transmembrane helix</keyword>
<dbReference type="Pfam" id="PF20703">
    <property type="entry name" value="nSTAND1"/>
    <property type="match status" value="1"/>
</dbReference>
<dbReference type="RefSeq" id="WP_201946746.1">
    <property type="nucleotide sequence ID" value="NZ_JAERRJ010000004.1"/>
</dbReference>
<evidence type="ECO:0000259" key="5">
    <source>
        <dbReference type="Pfam" id="PF20703"/>
    </source>
</evidence>
<feature type="domain" description="Novel STAND NTPase 1" evidence="5">
    <location>
        <begin position="127"/>
        <end position="496"/>
    </location>
</feature>
<organism evidence="6 7">
    <name type="scientific">Nocardia acididurans</name>
    <dbReference type="NCBI Taxonomy" id="2802282"/>
    <lineage>
        <taxon>Bacteria</taxon>
        <taxon>Bacillati</taxon>
        <taxon>Actinomycetota</taxon>
        <taxon>Actinomycetes</taxon>
        <taxon>Mycobacteriales</taxon>
        <taxon>Nocardiaceae</taxon>
        <taxon>Nocardia</taxon>
    </lineage>
</organism>
<dbReference type="PRINTS" id="PR00320">
    <property type="entry name" value="GPROTEINBRPT"/>
</dbReference>
<keyword evidence="4" id="KW-0812">Transmembrane</keyword>
<dbReference type="InterPro" id="IPR020472">
    <property type="entry name" value="WD40_PAC1"/>
</dbReference>
<feature type="transmembrane region" description="Helical" evidence="4">
    <location>
        <begin position="544"/>
        <end position="562"/>
    </location>
</feature>
<reference evidence="6 7" key="1">
    <citation type="submission" date="2021-01" db="EMBL/GenBank/DDBJ databases">
        <title>WGS of actinomycetes isolated from Thailand.</title>
        <authorList>
            <person name="Thawai C."/>
        </authorList>
    </citation>
    <scope>NUCLEOTIDE SEQUENCE [LARGE SCALE GENOMIC DNA]</scope>
    <source>
        <strain evidence="6 7">LPG 2</strain>
    </source>
</reference>
<evidence type="ECO:0000256" key="2">
    <source>
        <dbReference type="ARBA" id="ARBA00022737"/>
    </source>
</evidence>